<evidence type="ECO:0000256" key="5">
    <source>
        <dbReference type="SAM" id="Phobius"/>
    </source>
</evidence>
<feature type="transmembrane region" description="Helical" evidence="5">
    <location>
        <begin position="38"/>
        <end position="62"/>
    </location>
</feature>
<evidence type="ECO:0000256" key="3">
    <source>
        <dbReference type="ARBA" id="ARBA00022989"/>
    </source>
</evidence>
<reference evidence="7 8" key="1">
    <citation type="journal article" date="2016" name="Nat. Commun.">
        <title>Thousands of microbial genomes shed light on interconnected biogeochemical processes in an aquifer system.</title>
        <authorList>
            <person name="Anantharaman K."/>
            <person name="Brown C.T."/>
            <person name="Hug L.A."/>
            <person name="Sharon I."/>
            <person name="Castelle C.J."/>
            <person name="Probst A.J."/>
            <person name="Thomas B.C."/>
            <person name="Singh A."/>
            <person name="Wilkins M.J."/>
            <person name="Karaoz U."/>
            <person name="Brodie E.L."/>
            <person name="Williams K.H."/>
            <person name="Hubbard S.S."/>
            <person name="Banfield J.F."/>
        </authorList>
    </citation>
    <scope>NUCLEOTIDE SEQUENCE [LARGE SCALE GENOMIC DNA]</scope>
</reference>
<dbReference type="GO" id="GO:0016020">
    <property type="term" value="C:membrane"/>
    <property type="evidence" value="ECO:0007669"/>
    <property type="project" value="UniProtKB-SubCell"/>
</dbReference>
<evidence type="ECO:0000256" key="2">
    <source>
        <dbReference type="ARBA" id="ARBA00022692"/>
    </source>
</evidence>
<keyword evidence="3 5" id="KW-1133">Transmembrane helix</keyword>
<dbReference type="STRING" id="1798650.A2945_03210"/>
<comment type="caution">
    <text evidence="7">The sequence shown here is derived from an EMBL/GenBank/DDBJ whole genome shotgun (WGS) entry which is preliminary data.</text>
</comment>
<proteinExistence type="predicted"/>
<evidence type="ECO:0000313" key="7">
    <source>
        <dbReference type="EMBL" id="OGY99628.1"/>
    </source>
</evidence>
<sequence>MKRVAILAGGYIYFLLVYFGTSYFAAGRYATIVRWDPVWYFPTISAFTVTYMSVYFVPLFLIVVVKDTRELLRLAYLFAVVITFCGIIFLIMPLTLPRPPIEQGGILNKLLAWQYSIDRPSNMFPSIHIAVSLLVAFVAGTKKPSYRWWVLAWVLLIAMSTLFIKQHYVVDIVGGVVVALAGWHIFHWLVSSRVSQYQEA</sequence>
<organism evidence="7 8">
    <name type="scientific">Candidatus Liptonbacteria bacterium RIFCSPLOWO2_01_FULL_52_25</name>
    <dbReference type="NCBI Taxonomy" id="1798650"/>
    <lineage>
        <taxon>Bacteria</taxon>
        <taxon>Candidatus Liptoniibacteriota</taxon>
    </lineage>
</organism>
<feature type="transmembrane region" description="Helical" evidence="5">
    <location>
        <begin position="74"/>
        <end position="94"/>
    </location>
</feature>
<name>A0A1G2CE07_9BACT</name>
<dbReference type="Pfam" id="PF14378">
    <property type="entry name" value="PAP2_3"/>
    <property type="match status" value="1"/>
</dbReference>
<dbReference type="InterPro" id="IPR052185">
    <property type="entry name" value="IPC_Synthase-Related"/>
</dbReference>
<evidence type="ECO:0000313" key="8">
    <source>
        <dbReference type="Proteomes" id="UP000178880"/>
    </source>
</evidence>
<gene>
    <name evidence="7" type="ORF">A2945_03210</name>
</gene>
<dbReference type="InterPro" id="IPR026841">
    <property type="entry name" value="Aur1/Ipt1"/>
</dbReference>
<dbReference type="SUPFAM" id="SSF48317">
    <property type="entry name" value="Acid phosphatase/Vanadium-dependent haloperoxidase"/>
    <property type="match status" value="1"/>
</dbReference>
<dbReference type="Proteomes" id="UP000178880">
    <property type="component" value="Unassembled WGS sequence"/>
</dbReference>
<protein>
    <recommendedName>
        <fullName evidence="6">Inositolphosphotransferase Aur1/Ipt1 domain-containing protein</fullName>
    </recommendedName>
</protein>
<dbReference type="Gene3D" id="1.20.144.10">
    <property type="entry name" value="Phosphatidic acid phosphatase type 2/haloperoxidase"/>
    <property type="match status" value="1"/>
</dbReference>
<dbReference type="InterPro" id="IPR036938">
    <property type="entry name" value="PAP2/HPO_sf"/>
</dbReference>
<dbReference type="PANTHER" id="PTHR31310:SF7">
    <property type="entry name" value="PA-PHOSPHATASE RELATED-FAMILY PROTEIN DDB_G0268928"/>
    <property type="match status" value="1"/>
</dbReference>
<evidence type="ECO:0000256" key="1">
    <source>
        <dbReference type="ARBA" id="ARBA00004141"/>
    </source>
</evidence>
<accession>A0A1G2CE07</accession>
<evidence type="ECO:0000259" key="6">
    <source>
        <dbReference type="Pfam" id="PF14378"/>
    </source>
</evidence>
<feature type="transmembrane region" description="Helical" evidence="5">
    <location>
        <begin position="123"/>
        <end position="141"/>
    </location>
</feature>
<keyword evidence="2 5" id="KW-0812">Transmembrane</keyword>
<dbReference type="AlphaFoldDB" id="A0A1G2CE07"/>
<dbReference type="PANTHER" id="PTHR31310">
    <property type="match status" value="1"/>
</dbReference>
<keyword evidence="4 5" id="KW-0472">Membrane</keyword>
<feature type="transmembrane region" description="Helical" evidence="5">
    <location>
        <begin position="7"/>
        <end position="26"/>
    </location>
</feature>
<feature type="transmembrane region" description="Helical" evidence="5">
    <location>
        <begin position="148"/>
        <end position="166"/>
    </location>
</feature>
<dbReference type="EMBL" id="MHLA01000014">
    <property type="protein sequence ID" value="OGY99628.1"/>
    <property type="molecule type" value="Genomic_DNA"/>
</dbReference>
<evidence type="ECO:0000256" key="4">
    <source>
        <dbReference type="ARBA" id="ARBA00023136"/>
    </source>
</evidence>
<comment type="subcellular location">
    <subcellularLocation>
        <location evidence="1">Membrane</location>
        <topology evidence="1">Multi-pass membrane protein</topology>
    </subcellularLocation>
</comment>
<feature type="domain" description="Inositolphosphotransferase Aur1/Ipt1" evidence="6">
    <location>
        <begin position="46"/>
        <end position="183"/>
    </location>
</feature>
<feature type="transmembrane region" description="Helical" evidence="5">
    <location>
        <begin position="172"/>
        <end position="190"/>
    </location>
</feature>